<accession>A0ABS8VHR2</accession>
<sequence length="101" mass="11120">MPRTRNSENNAPATAAVGSSIEEGITKKVVMPSEMGEAFNAVKGAMEMFTAFMANQSRGEIKLHHTQGEEMVLCLQGLRSSLTWILQSFVRPSLRNIQYCG</sequence>
<keyword evidence="2" id="KW-1185">Reference proteome</keyword>
<name>A0ABS8VHR2_DATST</name>
<evidence type="ECO:0000313" key="1">
    <source>
        <dbReference type="EMBL" id="MCD9646850.1"/>
    </source>
</evidence>
<proteinExistence type="predicted"/>
<gene>
    <name evidence="1" type="ORF">HAX54_037047</name>
</gene>
<dbReference type="Proteomes" id="UP000823775">
    <property type="component" value="Unassembled WGS sequence"/>
</dbReference>
<comment type="caution">
    <text evidence="1">The sequence shown here is derived from an EMBL/GenBank/DDBJ whole genome shotgun (WGS) entry which is preliminary data.</text>
</comment>
<dbReference type="EMBL" id="JACEIK010004937">
    <property type="protein sequence ID" value="MCD9646850.1"/>
    <property type="molecule type" value="Genomic_DNA"/>
</dbReference>
<organism evidence="1 2">
    <name type="scientific">Datura stramonium</name>
    <name type="common">Jimsonweed</name>
    <name type="synonym">Common thornapple</name>
    <dbReference type="NCBI Taxonomy" id="4076"/>
    <lineage>
        <taxon>Eukaryota</taxon>
        <taxon>Viridiplantae</taxon>
        <taxon>Streptophyta</taxon>
        <taxon>Embryophyta</taxon>
        <taxon>Tracheophyta</taxon>
        <taxon>Spermatophyta</taxon>
        <taxon>Magnoliopsida</taxon>
        <taxon>eudicotyledons</taxon>
        <taxon>Gunneridae</taxon>
        <taxon>Pentapetalae</taxon>
        <taxon>asterids</taxon>
        <taxon>lamiids</taxon>
        <taxon>Solanales</taxon>
        <taxon>Solanaceae</taxon>
        <taxon>Solanoideae</taxon>
        <taxon>Datureae</taxon>
        <taxon>Datura</taxon>
    </lineage>
</organism>
<reference evidence="1 2" key="1">
    <citation type="journal article" date="2021" name="BMC Genomics">
        <title>Datura genome reveals duplications of psychoactive alkaloid biosynthetic genes and high mutation rate following tissue culture.</title>
        <authorList>
            <person name="Rajewski A."/>
            <person name="Carter-House D."/>
            <person name="Stajich J."/>
            <person name="Litt A."/>
        </authorList>
    </citation>
    <scope>NUCLEOTIDE SEQUENCE [LARGE SCALE GENOMIC DNA]</scope>
    <source>
        <strain evidence="1">AR-01</strain>
    </source>
</reference>
<evidence type="ECO:0000313" key="2">
    <source>
        <dbReference type="Proteomes" id="UP000823775"/>
    </source>
</evidence>
<protein>
    <submittedName>
        <fullName evidence="1">Uncharacterized protein</fullName>
    </submittedName>
</protein>